<dbReference type="EMBL" id="VDFV01000015">
    <property type="protein sequence ID" value="TNC71299.1"/>
    <property type="molecule type" value="Genomic_DNA"/>
</dbReference>
<evidence type="ECO:0000256" key="1">
    <source>
        <dbReference type="ARBA" id="ARBA00023015"/>
    </source>
</evidence>
<evidence type="ECO:0000256" key="3">
    <source>
        <dbReference type="ARBA" id="ARBA00023163"/>
    </source>
</evidence>
<dbReference type="OrthoDB" id="186587at2"/>
<evidence type="ECO:0000259" key="4">
    <source>
        <dbReference type="PROSITE" id="PS01124"/>
    </source>
</evidence>
<dbReference type="Gene3D" id="1.10.10.60">
    <property type="entry name" value="Homeodomain-like"/>
    <property type="match status" value="2"/>
</dbReference>
<evidence type="ECO:0000313" key="6">
    <source>
        <dbReference type="Proteomes" id="UP000305709"/>
    </source>
</evidence>
<dbReference type="InterPro" id="IPR052158">
    <property type="entry name" value="INH-QAR"/>
</dbReference>
<keyword evidence="2" id="KW-0238">DNA-binding</keyword>
<dbReference type="Proteomes" id="UP000305709">
    <property type="component" value="Unassembled WGS sequence"/>
</dbReference>
<dbReference type="InterPro" id="IPR029062">
    <property type="entry name" value="Class_I_gatase-like"/>
</dbReference>
<dbReference type="InterPro" id="IPR009057">
    <property type="entry name" value="Homeodomain-like_sf"/>
</dbReference>
<dbReference type="PROSITE" id="PS00041">
    <property type="entry name" value="HTH_ARAC_FAMILY_1"/>
    <property type="match status" value="1"/>
</dbReference>
<dbReference type="GO" id="GO:0003700">
    <property type="term" value="F:DNA-binding transcription factor activity"/>
    <property type="evidence" value="ECO:0007669"/>
    <property type="project" value="InterPro"/>
</dbReference>
<dbReference type="CDD" id="cd03138">
    <property type="entry name" value="GATase1_AraC_2"/>
    <property type="match status" value="1"/>
</dbReference>
<dbReference type="InterPro" id="IPR018062">
    <property type="entry name" value="HTH_AraC-typ_CS"/>
</dbReference>
<keyword evidence="6" id="KW-1185">Reference proteome</keyword>
<dbReference type="InterPro" id="IPR018060">
    <property type="entry name" value="HTH_AraC"/>
</dbReference>
<sequence>MAEARPLRTVVVGAPEVGAAGTMALLDVLSSVGRSWEVLHGRPPQPPVFAPRLLTLDGQALTLRNGLALTPHGRLDGTPAPDLVIVPELLVSPLAPLPAHYAPVADWLRGAHASGALVTSVCSGVLLLAEAGLLDGEEATSHWAFCDVIARRFPKVRLRKERILVPTGPGHRIVTAGGASSWYDLLLYLIARFAGSDRARQAAKVFLIEAHAEGQLPFAGLTARRQHEDRLVAEAQLWLADGYVTANPVREMVARSGLTERGFHARFKRATGLAPMDYVQVLRIEEAKHLLETTDLPVDEVAEAVGYQEPASFRRLFRRAVGVTASAYRRRNLLPAVVSAEPAADLEAKSRAPRTR</sequence>
<dbReference type="Pfam" id="PF12833">
    <property type="entry name" value="HTH_18"/>
    <property type="match status" value="1"/>
</dbReference>
<keyword evidence="1" id="KW-0805">Transcription regulation</keyword>
<comment type="caution">
    <text evidence="5">The sequence shown here is derived from an EMBL/GenBank/DDBJ whole genome shotgun (WGS) entry which is preliminary data.</text>
</comment>
<name>A0A5C4NFU3_9RHOB</name>
<dbReference type="AlphaFoldDB" id="A0A5C4NFU3"/>
<reference evidence="5 6" key="1">
    <citation type="submission" date="2019-06" db="EMBL/GenBank/DDBJ databases">
        <authorList>
            <person name="Jiang L."/>
        </authorList>
    </citation>
    <scope>NUCLEOTIDE SEQUENCE [LARGE SCALE GENOMIC DNA]</scope>
    <source>
        <strain evidence="5 6">YIM 48858</strain>
    </source>
</reference>
<keyword evidence="3" id="KW-0804">Transcription</keyword>
<dbReference type="InterPro" id="IPR002818">
    <property type="entry name" value="DJ-1/PfpI"/>
</dbReference>
<accession>A0A5C4NFU3</accession>
<dbReference type="Pfam" id="PF01965">
    <property type="entry name" value="DJ-1_PfpI"/>
    <property type="match status" value="1"/>
</dbReference>
<dbReference type="Gene3D" id="3.40.50.880">
    <property type="match status" value="1"/>
</dbReference>
<feature type="domain" description="HTH araC/xylS-type" evidence="4">
    <location>
        <begin position="233"/>
        <end position="331"/>
    </location>
</feature>
<dbReference type="SUPFAM" id="SSF46689">
    <property type="entry name" value="Homeodomain-like"/>
    <property type="match status" value="2"/>
</dbReference>
<protein>
    <submittedName>
        <fullName evidence="5">Helix-turn-helix domain-containing protein</fullName>
    </submittedName>
</protein>
<gene>
    <name evidence="5" type="ORF">FHG71_11935</name>
</gene>
<dbReference type="SUPFAM" id="SSF52317">
    <property type="entry name" value="Class I glutamine amidotransferase-like"/>
    <property type="match status" value="1"/>
</dbReference>
<evidence type="ECO:0000256" key="2">
    <source>
        <dbReference type="ARBA" id="ARBA00023125"/>
    </source>
</evidence>
<dbReference type="PANTHER" id="PTHR43130:SF11">
    <property type="entry name" value="TRANSCRIPTIONAL REGULATORY PROTEIN"/>
    <property type="match status" value="1"/>
</dbReference>
<dbReference type="PROSITE" id="PS01124">
    <property type="entry name" value="HTH_ARAC_FAMILY_2"/>
    <property type="match status" value="1"/>
</dbReference>
<proteinExistence type="predicted"/>
<dbReference type="SMART" id="SM00342">
    <property type="entry name" value="HTH_ARAC"/>
    <property type="match status" value="1"/>
</dbReference>
<organism evidence="5 6">
    <name type="scientific">Rubellimicrobium roseum</name>
    <dbReference type="NCBI Taxonomy" id="687525"/>
    <lineage>
        <taxon>Bacteria</taxon>
        <taxon>Pseudomonadati</taxon>
        <taxon>Pseudomonadota</taxon>
        <taxon>Alphaproteobacteria</taxon>
        <taxon>Rhodobacterales</taxon>
        <taxon>Roseobacteraceae</taxon>
        <taxon>Rubellimicrobium</taxon>
    </lineage>
</organism>
<evidence type="ECO:0000313" key="5">
    <source>
        <dbReference type="EMBL" id="TNC71299.1"/>
    </source>
</evidence>
<dbReference type="GO" id="GO:0043565">
    <property type="term" value="F:sequence-specific DNA binding"/>
    <property type="evidence" value="ECO:0007669"/>
    <property type="project" value="InterPro"/>
</dbReference>
<dbReference type="PANTHER" id="PTHR43130">
    <property type="entry name" value="ARAC-FAMILY TRANSCRIPTIONAL REGULATOR"/>
    <property type="match status" value="1"/>
</dbReference>
<dbReference type="RefSeq" id="WP_139081913.1">
    <property type="nucleotide sequence ID" value="NZ_VDFV01000015.1"/>
</dbReference>